<dbReference type="EMBL" id="JASPKY010000515">
    <property type="protein sequence ID" value="KAK9694377.1"/>
    <property type="molecule type" value="Genomic_DNA"/>
</dbReference>
<reference evidence="1 2" key="1">
    <citation type="journal article" date="2024" name="BMC Genomics">
        <title>De novo assembly and annotation of Popillia japonica's genome with initial clues to its potential as an invasive pest.</title>
        <authorList>
            <person name="Cucini C."/>
            <person name="Boschi S."/>
            <person name="Funari R."/>
            <person name="Cardaioli E."/>
            <person name="Iannotti N."/>
            <person name="Marturano G."/>
            <person name="Paoli F."/>
            <person name="Bruttini M."/>
            <person name="Carapelli A."/>
            <person name="Frati F."/>
            <person name="Nardi F."/>
        </authorList>
    </citation>
    <scope>NUCLEOTIDE SEQUENCE [LARGE SCALE GENOMIC DNA]</scope>
    <source>
        <strain evidence="1">DMR45628</strain>
    </source>
</reference>
<accession>A0AAW1IWR5</accession>
<dbReference type="AlphaFoldDB" id="A0AAW1IWR5"/>
<dbReference type="Proteomes" id="UP001458880">
    <property type="component" value="Unassembled WGS sequence"/>
</dbReference>
<evidence type="ECO:0000313" key="1">
    <source>
        <dbReference type="EMBL" id="KAK9694377.1"/>
    </source>
</evidence>
<gene>
    <name evidence="1" type="ORF">QE152_g33583</name>
</gene>
<comment type="caution">
    <text evidence="1">The sequence shown here is derived from an EMBL/GenBank/DDBJ whole genome shotgun (WGS) entry which is preliminary data.</text>
</comment>
<proteinExistence type="predicted"/>
<sequence>MESNFMFRPLNTTAIIQSPDQNIIQLTKITYRKSLLSHILSSDEEAVFWHSRAWKSTSPVIIPKSWKKRINSDVIDSKEYQNQNTSILKPKITSAKQNIHLVSSMLQQLGGEVLTEAEVQSWICGDKNLLTLEENIQNESDDDRKRFFIKNNRLLQIKMTNFLNSTPS</sequence>
<evidence type="ECO:0000313" key="2">
    <source>
        <dbReference type="Proteomes" id="UP001458880"/>
    </source>
</evidence>
<organism evidence="1 2">
    <name type="scientific">Popillia japonica</name>
    <name type="common">Japanese beetle</name>
    <dbReference type="NCBI Taxonomy" id="7064"/>
    <lineage>
        <taxon>Eukaryota</taxon>
        <taxon>Metazoa</taxon>
        <taxon>Ecdysozoa</taxon>
        <taxon>Arthropoda</taxon>
        <taxon>Hexapoda</taxon>
        <taxon>Insecta</taxon>
        <taxon>Pterygota</taxon>
        <taxon>Neoptera</taxon>
        <taxon>Endopterygota</taxon>
        <taxon>Coleoptera</taxon>
        <taxon>Polyphaga</taxon>
        <taxon>Scarabaeiformia</taxon>
        <taxon>Scarabaeidae</taxon>
        <taxon>Rutelinae</taxon>
        <taxon>Popillia</taxon>
    </lineage>
</organism>
<name>A0AAW1IWR5_POPJA</name>
<protein>
    <submittedName>
        <fullName evidence="1">Uncharacterized protein</fullName>
    </submittedName>
</protein>
<keyword evidence="2" id="KW-1185">Reference proteome</keyword>